<keyword evidence="3" id="KW-0547">Nucleotide-binding</keyword>
<dbReference type="InterPro" id="IPR003593">
    <property type="entry name" value="AAA+_ATPase"/>
</dbReference>
<evidence type="ECO:0000256" key="5">
    <source>
        <dbReference type="ARBA" id="ARBA00022840"/>
    </source>
</evidence>
<keyword evidence="5 7" id="KW-0067">ATP-binding</keyword>
<evidence type="ECO:0000256" key="2">
    <source>
        <dbReference type="ARBA" id="ARBA00022448"/>
    </source>
</evidence>
<dbReference type="EMBL" id="VSSQ01000084">
    <property type="protein sequence ID" value="MPL74991.1"/>
    <property type="molecule type" value="Genomic_DNA"/>
</dbReference>
<dbReference type="CDD" id="cd03230">
    <property type="entry name" value="ABC_DR_subfamily_A"/>
    <property type="match status" value="1"/>
</dbReference>
<dbReference type="GO" id="GO:0016887">
    <property type="term" value="F:ATP hydrolysis activity"/>
    <property type="evidence" value="ECO:0007669"/>
    <property type="project" value="InterPro"/>
</dbReference>
<dbReference type="InterPro" id="IPR003439">
    <property type="entry name" value="ABC_transporter-like_ATP-bd"/>
</dbReference>
<evidence type="ECO:0000313" key="7">
    <source>
        <dbReference type="EMBL" id="MPL74991.1"/>
    </source>
</evidence>
<dbReference type="PANTHER" id="PTHR42711:SF5">
    <property type="entry name" value="ABC TRANSPORTER ATP-BINDING PROTEIN NATA"/>
    <property type="match status" value="1"/>
</dbReference>
<comment type="similarity">
    <text evidence="1">Belongs to the ABC transporter superfamily.</text>
</comment>
<dbReference type="PANTHER" id="PTHR42711">
    <property type="entry name" value="ABC TRANSPORTER ATP-BINDING PROTEIN"/>
    <property type="match status" value="1"/>
</dbReference>
<reference evidence="7" key="1">
    <citation type="submission" date="2019-08" db="EMBL/GenBank/DDBJ databases">
        <authorList>
            <person name="Kucharzyk K."/>
            <person name="Murdoch R.W."/>
            <person name="Higgins S."/>
            <person name="Loffler F."/>
        </authorList>
    </citation>
    <scope>NUCLEOTIDE SEQUENCE</scope>
</reference>
<evidence type="ECO:0000259" key="6">
    <source>
        <dbReference type="PROSITE" id="PS50893"/>
    </source>
</evidence>
<evidence type="ECO:0000256" key="4">
    <source>
        <dbReference type="ARBA" id="ARBA00022748"/>
    </source>
</evidence>
<proteinExistence type="inferred from homology"/>
<comment type="caution">
    <text evidence="7">The sequence shown here is derived from an EMBL/GenBank/DDBJ whole genome shotgun (WGS) entry which is preliminary data.</text>
</comment>
<accession>A0A644U7S2</accession>
<dbReference type="AlphaFoldDB" id="A0A644U7S2"/>
<gene>
    <name evidence="7" type="primary">natA_3</name>
    <name evidence="7" type="ORF">SDC9_20810</name>
</gene>
<protein>
    <submittedName>
        <fullName evidence="7">ABC transporter ATP-binding protein NatA</fullName>
    </submittedName>
</protein>
<dbReference type="GO" id="GO:0022857">
    <property type="term" value="F:transmembrane transporter activity"/>
    <property type="evidence" value="ECO:0007669"/>
    <property type="project" value="InterPro"/>
</dbReference>
<dbReference type="Gene3D" id="3.40.50.300">
    <property type="entry name" value="P-loop containing nucleotide triphosphate hydrolases"/>
    <property type="match status" value="1"/>
</dbReference>
<organism evidence="7">
    <name type="scientific">bioreactor metagenome</name>
    <dbReference type="NCBI Taxonomy" id="1076179"/>
    <lineage>
        <taxon>unclassified sequences</taxon>
        <taxon>metagenomes</taxon>
        <taxon>ecological metagenomes</taxon>
    </lineage>
</organism>
<evidence type="ECO:0000256" key="1">
    <source>
        <dbReference type="ARBA" id="ARBA00005417"/>
    </source>
</evidence>
<feature type="domain" description="ABC transporter" evidence="6">
    <location>
        <begin position="2"/>
        <end position="230"/>
    </location>
</feature>
<name>A0A644U7S2_9ZZZZ</name>
<dbReference type="InterPro" id="IPR027417">
    <property type="entry name" value="P-loop_NTPase"/>
</dbReference>
<evidence type="ECO:0000256" key="3">
    <source>
        <dbReference type="ARBA" id="ARBA00022741"/>
    </source>
</evidence>
<keyword evidence="2" id="KW-0813">Transport</keyword>
<dbReference type="Pfam" id="PF00005">
    <property type="entry name" value="ABC_tran"/>
    <property type="match status" value="1"/>
</dbReference>
<dbReference type="PROSITE" id="PS50893">
    <property type="entry name" value="ABC_TRANSPORTER_2"/>
    <property type="match status" value="1"/>
</dbReference>
<keyword evidence="4" id="KW-0201">Cytochrome c-type biogenesis</keyword>
<dbReference type="GO" id="GO:0017004">
    <property type="term" value="P:cytochrome complex assembly"/>
    <property type="evidence" value="ECO:0007669"/>
    <property type="project" value="UniProtKB-KW"/>
</dbReference>
<sequence>MLIADKITKKMGTRTILHDVDLKINKGDFVCVLGANGAGKSTLLKILSLLMKPSSGKVFFHGIEATQYGAKIGGQIGVISHNTFLYEQLTAYENLQFYGRMYGLKHLEERIFSVIREVGLEFALHERVQGYSRGMQQRLAIARALIHSPEILFLDEPHTGLDQKANELFNQIMIQFNSSGGTIIMITHNIEEGLFLANKAIVVSRGRIVYQGTTRDLSKEKVQKFYTESGGGQNELPQSN</sequence>
<dbReference type="SUPFAM" id="SSF52540">
    <property type="entry name" value="P-loop containing nucleoside triphosphate hydrolases"/>
    <property type="match status" value="1"/>
</dbReference>
<dbReference type="InterPro" id="IPR050763">
    <property type="entry name" value="ABC_transporter_ATP-binding"/>
</dbReference>
<dbReference type="InterPro" id="IPR005895">
    <property type="entry name" value="ABC_transptr_haem_export_CcmA"/>
</dbReference>
<dbReference type="GO" id="GO:0005524">
    <property type="term" value="F:ATP binding"/>
    <property type="evidence" value="ECO:0007669"/>
    <property type="project" value="UniProtKB-KW"/>
</dbReference>
<dbReference type="NCBIfam" id="TIGR01189">
    <property type="entry name" value="ccmA"/>
    <property type="match status" value="1"/>
</dbReference>
<dbReference type="SMART" id="SM00382">
    <property type="entry name" value="AAA"/>
    <property type="match status" value="1"/>
</dbReference>